<dbReference type="PIRSF" id="PIRSF006648">
    <property type="entry name" value="DrrB"/>
    <property type="match status" value="1"/>
</dbReference>
<feature type="transmembrane region" description="Helical" evidence="5">
    <location>
        <begin position="145"/>
        <end position="169"/>
    </location>
</feature>
<feature type="transmembrane region" description="Helical" evidence="5">
    <location>
        <begin position="230"/>
        <end position="257"/>
    </location>
</feature>
<dbReference type="PROSITE" id="PS51012">
    <property type="entry name" value="ABC_TM2"/>
    <property type="match status" value="1"/>
</dbReference>
<dbReference type="InterPro" id="IPR047817">
    <property type="entry name" value="ABC2_TM_bact-type"/>
</dbReference>
<sequence length="267" mass="27811">MSDHTVAPTKPASQATQIRLLTVRMLLKVMREPAVTIPNLAISVFFLFTYNGAFGSSDVTLIPGVGGNYLNFILPVTVLFSSISGGAAGLTLVADLETGYFRRQLSMPLSRSAIVLAAILLGAIQVLVQATLILSLGLLMGADPAAGVGGALALLGFALLWGMGFAGYSVATGLKTGNAQAAQAATFIFFPLMFLAPVFLPMEQLAGWIQAIAKVNPTTYMLEAMRSVMIQGWVASSLIKGLAAGGIFAAITLTAAVRVARSKTSRA</sequence>
<evidence type="ECO:0000256" key="5">
    <source>
        <dbReference type="SAM" id="Phobius"/>
    </source>
</evidence>
<evidence type="ECO:0000256" key="4">
    <source>
        <dbReference type="ARBA" id="ARBA00023136"/>
    </source>
</evidence>
<evidence type="ECO:0000259" key="6">
    <source>
        <dbReference type="PROSITE" id="PS51012"/>
    </source>
</evidence>
<feature type="transmembrane region" description="Helical" evidence="5">
    <location>
        <begin position="72"/>
        <end position="93"/>
    </location>
</feature>
<dbReference type="PANTHER" id="PTHR43229:SF3">
    <property type="entry name" value="ABC-TYPE MULTIDRUG TRANSPORT SYSTEM, PERMEASE COMPONENT"/>
    <property type="match status" value="1"/>
</dbReference>
<name>A0A6J7DLJ4_9ZZZZ</name>
<dbReference type="GO" id="GO:0140359">
    <property type="term" value="F:ABC-type transporter activity"/>
    <property type="evidence" value="ECO:0007669"/>
    <property type="project" value="InterPro"/>
</dbReference>
<dbReference type="PANTHER" id="PTHR43229">
    <property type="entry name" value="NODULATION PROTEIN J"/>
    <property type="match status" value="1"/>
</dbReference>
<evidence type="ECO:0000256" key="2">
    <source>
        <dbReference type="ARBA" id="ARBA00022692"/>
    </source>
</evidence>
<keyword evidence="3 5" id="KW-1133">Transmembrane helix</keyword>
<evidence type="ECO:0000256" key="1">
    <source>
        <dbReference type="ARBA" id="ARBA00004141"/>
    </source>
</evidence>
<accession>A0A6J7DLJ4</accession>
<feature type="transmembrane region" description="Helical" evidence="5">
    <location>
        <begin position="181"/>
        <end position="200"/>
    </location>
</feature>
<proteinExistence type="predicted"/>
<dbReference type="EMBL" id="CAFBLU010000009">
    <property type="protein sequence ID" value="CAB4871366.1"/>
    <property type="molecule type" value="Genomic_DNA"/>
</dbReference>
<keyword evidence="4 5" id="KW-0472">Membrane</keyword>
<dbReference type="InterPro" id="IPR051784">
    <property type="entry name" value="Nod_factor_ABC_transporter"/>
</dbReference>
<feature type="transmembrane region" description="Helical" evidence="5">
    <location>
        <begin position="34"/>
        <end position="52"/>
    </location>
</feature>
<evidence type="ECO:0000313" key="7">
    <source>
        <dbReference type="EMBL" id="CAB4871366.1"/>
    </source>
</evidence>
<organism evidence="7">
    <name type="scientific">freshwater metagenome</name>
    <dbReference type="NCBI Taxonomy" id="449393"/>
    <lineage>
        <taxon>unclassified sequences</taxon>
        <taxon>metagenomes</taxon>
        <taxon>ecological metagenomes</taxon>
    </lineage>
</organism>
<feature type="transmembrane region" description="Helical" evidence="5">
    <location>
        <begin position="114"/>
        <end position="139"/>
    </location>
</feature>
<dbReference type="InterPro" id="IPR013525">
    <property type="entry name" value="ABC2_TM"/>
</dbReference>
<evidence type="ECO:0000256" key="3">
    <source>
        <dbReference type="ARBA" id="ARBA00022989"/>
    </source>
</evidence>
<dbReference type="InterPro" id="IPR000412">
    <property type="entry name" value="ABC_2_transport"/>
</dbReference>
<dbReference type="GO" id="GO:0043190">
    <property type="term" value="C:ATP-binding cassette (ABC) transporter complex"/>
    <property type="evidence" value="ECO:0007669"/>
    <property type="project" value="InterPro"/>
</dbReference>
<comment type="subcellular location">
    <subcellularLocation>
        <location evidence="1">Membrane</location>
        <topology evidence="1">Multi-pass membrane protein</topology>
    </subcellularLocation>
</comment>
<dbReference type="AlphaFoldDB" id="A0A6J7DLJ4"/>
<reference evidence="7" key="1">
    <citation type="submission" date="2020-05" db="EMBL/GenBank/DDBJ databases">
        <authorList>
            <person name="Chiriac C."/>
            <person name="Salcher M."/>
            <person name="Ghai R."/>
            <person name="Kavagutti S V."/>
        </authorList>
    </citation>
    <scope>NUCLEOTIDE SEQUENCE</scope>
</reference>
<gene>
    <name evidence="7" type="ORF">UFOPK3444_00746</name>
</gene>
<dbReference type="Pfam" id="PF01061">
    <property type="entry name" value="ABC2_membrane"/>
    <property type="match status" value="1"/>
</dbReference>
<feature type="domain" description="ABC transmembrane type-2" evidence="6">
    <location>
        <begin position="34"/>
        <end position="263"/>
    </location>
</feature>
<keyword evidence="2 5" id="KW-0812">Transmembrane</keyword>
<protein>
    <submittedName>
        <fullName evidence="7">Unannotated protein</fullName>
    </submittedName>
</protein>